<keyword evidence="1" id="KW-1185">Reference proteome</keyword>
<dbReference type="WBParaSite" id="scf7180000420128.g4780">
    <property type="protein sequence ID" value="scf7180000420128.g4780"/>
    <property type="gene ID" value="scf7180000420128.g4780"/>
</dbReference>
<evidence type="ECO:0000313" key="2">
    <source>
        <dbReference type="WBParaSite" id="scf7180000420128.g4780"/>
    </source>
</evidence>
<organism evidence="1 2">
    <name type="scientific">Meloidogyne floridensis</name>
    <dbReference type="NCBI Taxonomy" id="298350"/>
    <lineage>
        <taxon>Eukaryota</taxon>
        <taxon>Metazoa</taxon>
        <taxon>Ecdysozoa</taxon>
        <taxon>Nematoda</taxon>
        <taxon>Chromadorea</taxon>
        <taxon>Rhabditida</taxon>
        <taxon>Tylenchina</taxon>
        <taxon>Tylenchomorpha</taxon>
        <taxon>Tylenchoidea</taxon>
        <taxon>Meloidogynidae</taxon>
        <taxon>Meloidogyninae</taxon>
        <taxon>Meloidogyne</taxon>
    </lineage>
</organism>
<dbReference type="Proteomes" id="UP000887560">
    <property type="component" value="Unplaced"/>
</dbReference>
<name>A0A915NMA8_9BILA</name>
<reference evidence="2" key="1">
    <citation type="submission" date="2022-11" db="UniProtKB">
        <authorList>
            <consortium name="WormBaseParasite"/>
        </authorList>
    </citation>
    <scope>IDENTIFICATION</scope>
</reference>
<dbReference type="AlphaFoldDB" id="A0A915NMA8"/>
<sequence length="197" mass="22962">MAVYEKGINLYEINFGVFERNASCILLNNSAQKVKRYAEQKLEENCSYFTNSQENEANNQNLSAFSLKTFDNCKQEKILKLFRAKYDEAKYVSAAVDEVNYEFDFNVIKEKAHNLNKVINPQQLRYLYERNLNESNLVNYPEINLINPSMITNENKNPESNQVTNIHDNDDFFDGLDDYLESNMGVNIDDNRAKSKH</sequence>
<accession>A0A915NMA8</accession>
<evidence type="ECO:0000313" key="1">
    <source>
        <dbReference type="Proteomes" id="UP000887560"/>
    </source>
</evidence>
<proteinExistence type="predicted"/>
<protein>
    <submittedName>
        <fullName evidence="2">Uncharacterized protein</fullName>
    </submittedName>
</protein>